<proteinExistence type="predicted"/>
<dbReference type="GO" id="GO:0020037">
    <property type="term" value="F:heme binding"/>
    <property type="evidence" value="ECO:0007669"/>
    <property type="project" value="InterPro"/>
</dbReference>
<dbReference type="STRING" id="869210.Marky_2177"/>
<keyword evidence="6" id="KW-0472">Membrane</keyword>
<dbReference type="PROSITE" id="PS51007">
    <property type="entry name" value="CYTC"/>
    <property type="match status" value="2"/>
</dbReference>
<keyword evidence="2 4" id="KW-0479">Metal-binding</keyword>
<evidence type="ECO:0000256" key="4">
    <source>
        <dbReference type="PROSITE-ProRule" id="PRU00433"/>
    </source>
</evidence>
<evidence type="ECO:0000259" key="7">
    <source>
        <dbReference type="PROSITE" id="PS51007"/>
    </source>
</evidence>
<protein>
    <submittedName>
        <fullName evidence="8">Cytochrome c class I</fullName>
    </submittedName>
</protein>
<keyword evidence="6" id="KW-0812">Transmembrane</keyword>
<dbReference type="InterPro" id="IPR051459">
    <property type="entry name" value="Cytochrome_c-type_DH"/>
</dbReference>
<evidence type="ECO:0000256" key="1">
    <source>
        <dbReference type="ARBA" id="ARBA00022617"/>
    </source>
</evidence>
<keyword evidence="6" id="KW-1133">Transmembrane helix</keyword>
<dbReference type="PANTHER" id="PTHR35008">
    <property type="entry name" value="BLL4482 PROTEIN-RELATED"/>
    <property type="match status" value="1"/>
</dbReference>
<dbReference type="Proteomes" id="UP000007030">
    <property type="component" value="Chromosome"/>
</dbReference>
<evidence type="ECO:0000256" key="6">
    <source>
        <dbReference type="SAM" id="Phobius"/>
    </source>
</evidence>
<dbReference type="AlphaFoldDB" id="F2NR50"/>
<dbReference type="GO" id="GO:0009055">
    <property type="term" value="F:electron transfer activity"/>
    <property type="evidence" value="ECO:0007669"/>
    <property type="project" value="InterPro"/>
</dbReference>
<dbReference type="Pfam" id="PF13442">
    <property type="entry name" value="Cytochrome_CBB3"/>
    <property type="match status" value="1"/>
</dbReference>
<dbReference type="KEGG" id="mhd:Marky_2177"/>
<keyword evidence="1 4" id="KW-0349">Heme</keyword>
<reference evidence="8 9" key="1">
    <citation type="journal article" date="2012" name="Stand. Genomic Sci.">
        <title>Complete genome sequence of the aerobic, heterotroph Marinithermus hydrothermalis type strain (T1(T)) from a deep-sea hydrothermal vent chimney.</title>
        <authorList>
            <person name="Copeland A."/>
            <person name="Gu W."/>
            <person name="Yasawong M."/>
            <person name="Lapidus A."/>
            <person name="Lucas S."/>
            <person name="Deshpande S."/>
            <person name="Pagani I."/>
            <person name="Tapia R."/>
            <person name="Cheng J.F."/>
            <person name="Goodwin L.A."/>
            <person name="Pitluck S."/>
            <person name="Liolios K."/>
            <person name="Ivanova N."/>
            <person name="Mavromatis K."/>
            <person name="Mikhailova N."/>
            <person name="Pati A."/>
            <person name="Chen A."/>
            <person name="Palaniappan K."/>
            <person name="Land M."/>
            <person name="Pan C."/>
            <person name="Brambilla E.M."/>
            <person name="Rohde M."/>
            <person name="Tindall B.J."/>
            <person name="Sikorski J."/>
            <person name="Goker M."/>
            <person name="Detter J.C."/>
            <person name="Bristow J."/>
            <person name="Eisen J.A."/>
            <person name="Markowitz V."/>
            <person name="Hugenholtz P."/>
            <person name="Kyrpides N.C."/>
            <person name="Klenk H.P."/>
            <person name="Woyke T."/>
        </authorList>
    </citation>
    <scope>NUCLEOTIDE SEQUENCE [LARGE SCALE GENOMIC DNA]</scope>
    <source>
        <strain evidence="9">DSM 14884 / JCM 11576 / T1</strain>
    </source>
</reference>
<dbReference type="InterPro" id="IPR009056">
    <property type="entry name" value="Cyt_c-like_dom"/>
</dbReference>
<dbReference type="eggNOG" id="COG2010">
    <property type="taxonomic scope" value="Bacteria"/>
</dbReference>
<dbReference type="InterPro" id="IPR036909">
    <property type="entry name" value="Cyt_c-like_dom_sf"/>
</dbReference>
<feature type="domain" description="Cytochrome c" evidence="7">
    <location>
        <begin position="156"/>
        <end position="230"/>
    </location>
</feature>
<evidence type="ECO:0000313" key="9">
    <source>
        <dbReference type="Proteomes" id="UP000007030"/>
    </source>
</evidence>
<evidence type="ECO:0000313" key="8">
    <source>
        <dbReference type="EMBL" id="AEB12899.1"/>
    </source>
</evidence>
<name>F2NR50_MARHT</name>
<evidence type="ECO:0000256" key="2">
    <source>
        <dbReference type="ARBA" id="ARBA00022723"/>
    </source>
</evidence>
<dbReference type="EMBL" id="CP002630">
    <property type="protein sequence ID" value="AEB12899.1"/>
    <property type="molecule type" value="Genomic_DNA"/>
</dbReference>
<evidence type="ECO:0000256" key="3">
    <source>
        <dbReference type="ARBA" id="ARBA00023004"/>
    </source>
</evidence>
<feature type="region of interest" description="Disordered" evidence="5">
    <location>
        <begin position="241"/>
        <end position="265"/>
    </location>
</feature>
<dbReference type="RefSeq" id="WP_013704944.1">
    <property type="nucleotide sequence ID" value="NC_015387.1"/>
</dbReference>
<keyword evidence="3 4" id="KW-0408">Iron</keyword>
<dbReference type="HOGENOM" id="CLU_062406_0_0_0"/>
<dbReference type="GO" id="GO:0046872">
    <property type="term" value="F:metal ion binding"/>
    <property type="evidence" value="ECO:0007669"/>
    <property type="project" value="UniProtKB-KW"/>
</dbReference>
<organism evidence="8 9">
    <name type="scientific">Marinithermus hydrothermalis (strain DSM 14884 / JCM 11576 / T1)</name>
    <dbReference type="NCBI Taxonomy" id="869210"/>
    <lineage>
        <taxon>Bacteria</taxon>
        <taxon>Thermotogati</taxon>
        <taxon>Deinococcota</taxon>
        <taxon>Deinococci</taxon>
        <taxon>Thermales</taxon>
        <taxon>Thermaceae</taxon>
        <taxon>Marinithermus</taxon>
    </lineage>
</organism>
<feature type="transmembrane region" description="Helical" evidence="6">
    <location>
        <begin position="106"/>
        <end position="124"/>
    </location>
</feature>
<dbReference type="Pfam" id="PF00034">
    <property type="entry name" value="Cytochrom_C"/>
    <property type="match status" value="1"/>
</dbReference>
<accession>F2NR50</accession>
<dbReference type="Gene3D" id="1.10.760.10">
    <property type="entry name" value="Cytochrome c-like domain"/>
    <property type="match status" value="2"/>
</dbReference>
<feature type="domain" description="Cytochrome c" evidence="7">
    <location>
        <begin position="272"/>
        <end position="360"/>
    </location>
</feature>
<evidence type="ECO:0000256" key="5">
    <source>
        <dbReference type="SAM" id="MobiDB-lite"/>
    </source>
</evidence>
<sequence length="376" mass="39914">MNPKIDRIEIYLDDATEPTQVLTEPPFKVELDTRNLRDGDHVMRIVTYFKNGQTEERIVPFVVDNLPDVAIEGLSEGEEVRGKLEFDVKVGDYHAPIERARVSPMLYLLSTVLILGGIWAWFAFGSFSSTIVSEVAGSAEAAQEETVGEGAPVDEALFAQGETIYASSCAACHGAEGVGGFAPQFAGNPALADTEAVLKTIYEGRGGMPAFNQFSAEELAAIATYIRNAWGNTYGGVSVDEAKGVTGGTPEELPPSEDGAAAPEEDTGNLEALLKEGSEVYAASCAGCHQAEGQGIPGTFPPLAENPNLEDAAYVVKVILNGRQGPLEVKGTTYNGAMPGFGQLSDRQVAAVATYVRNSWGNAFGPVSEEQVAQER</sequence>
<keyword evidence="9" id="KW-1185">Reference proteome</keyword>
<dbReference type="SUPFAM" id="SSF46626">
    <property type="entry name" value="Cytochrome c"/>
    <property type="match status" value="2"/>
</dbReference>
<dbReference type="PANTHER" id="PTHR35008:SF8">
    <property type="entry name" value="ALCOHOL DEHYDROGENASE CYTOCHROME C SUBUNIT"/>
    <property type="match status" value="1"/>
</dbReference>
<gene>
    <name evidence="8" type="ordered locus">Marky_2177</name>
</gene>